<name>A0AAW9DMK9_ACIAO</name>
<dbReference type="PANTHER" id="PTHR33336">
    <property type="entry name" value="QUINOL MONOOXYGENASE YGIN-RELATED"/>
    <property type="match status" value="1"/>
</dbReference>
<dbReference type="Proteomes" id="UP001279553">
    <property type="component" value="Unassembled WGS sequence"/>
</dbReference>
<sequence>MIHVLATITAKPGKRAELLEAFRAVLPQVHAEEGCLQYLPAIDTDHPISNASIGPDSYVVIETWTTREALAAHAATPHMAAFAARSKDLIANRVLHVLEST</sequence>
<dbReference type="EMBL" id="JAWXYB010000018">
    <property type="protein sequence ID" value="MDX5930283.1"/>
    <property type="molecule type" value="Genomic_DNA"/>
</dbReference>
<feature type="domain" description="ABM" evidence="1">
    <location>
        <begin position="2"/>
        <end position="98"/>
    </location>
</feature>
<dbReference type="Pfam" id="PF03992">
    <property type="entry name" value="ABM"/>
    <property type="match status" value="1"/>
</dbReference>
<evidence type="ECO:0000313" key="3">
    <source>
        <dbReference type="Proteomes" id="UP001279553"/>
    </source>
</evidence>
<dbReference type="InterPro" id="IPR007138">
    <property type="entry name" value="ABM_dom"/>
</dbReference>
<keyword evidence="2" id="KW-0560">Oxidoreductase</keyword>
<reference evidence="2 3" key="1">
    <citation type="submission" date="2023-11" db="EMBL/GenBank/DDBJ databases">
        <title>MicrobeMod: A computational toolkit for identifying prokaryotic methylation and restriction-modification with nanopore sequencing.</title>
        <authorList>
            <person name="Crits-Christoph A."/>
            <person name="Kang S.C."/>
            <person name="Lee H."/>
            <person name="Ostrov N."/>
        </authorList>
    </citation>
    <scope>NUCLEOTIDE SEQUENCE [LARGE SCALE GENOMIC DNA]</scope>
    <source>
        <strain evidence="2 3">DSMZ 700</strain>
    </source>
</reference>
<accession>A0AAW9DMK9</accession>
<keyword evidence="2" id="KW-0503">Monooxygenase</keyword>
<proteinExistence type="predicted"/>
<dbReference type="SUPFAM" id="SSF54909">
    <property type="entry name" value="Dimeric alpha+beta barrel"/>
    <property type="match status" value="1"/>
</dbReference>
<dbReference type="RefSeq" id="WP_319613242.1">
    <property type="nucleotide sequence ID" value="NZ_JAWXYB010000018.1"/>
</dbReference>
<dbReference type="InterPro" id="IPR011008">
    <property type="entry name" value="Dimeric_a/b-barrel"/>
</dbReference>
<comment type="caution">
    <text evidence="2">The sequence shown here is derived from an EMBL/GenBank/DDBJ whole genome shotgun (WGS) entry which is preliminary data.</text>
</comment>
<protein>
    <submittedName>
        <fullName evidence="2">Quinol monooxygenase</fullName>
        <ecNumber evidence="2">1.-.-.-</ecNumber>
    </submittedName>
</protein>
<evidence type="ECO:0000313" key="2">
    <source>
        <dbReference type="EMBL" id="MDX5930283.1"/>
    </source>
</evidence>
<organism evidence="2 3">
    <name type="scientific">Acidiphilium acidophilum</name>
    <name type="common">Thiobacillus acidophilus</name>
    <dbReference type="NCBI Taxonomy" id="76588"/>
    <lineage>
        <taxon>Bacteria</taxon>
        <taxon>Pseudomonadati</taxon>
        <taxon>Pseudomonadota</taxon>
        <taxon>Alphaproteobacteria</taxon>
        <taxon>Acetobacterales</taxon>
        <taxon>Acidocellaceae</taxon>
        <taxon>Acidiphilium</taxon>
    </lineage>
</organism>
<dbReference type="GO" id="GO:0004497">
    <property type="term" value="F:monooxygenase activity"/>
    <property type="evidence" value="ECO:0007669"/>
    <property type="project" value="UniProtKB-KW"/>
</dbReference>
<dbReference type="EC" id="1.-.-.-" evidence="2"/>
<gene>
    <name evidence="2" type="ORF">SIL87_05810</name>
</gene>
<dbReference type="AlphaFoldDB" id="A0AAW9DMK9"/>
<dbReference type="InterPro" id="IPR050744">
    <property type="entry name" value="AI-2_Isomerase_LsrG"/>
</dbReference>
<dbReference type="GO" id="GO:0005829">
    <property type="term" value="C:cytosol"/>
    <property type="evidence" value="ECO:0007669"/>
    <property type="project" value="TreeGrafter"/>
</dbReference>
<dbReference type="PANTHER" id="PTHR33336:SF3">
    <property type="entry name" value="ABM DOMAIN-CONTAINING PROTEIN"/>
    <property type="match status" value="1"/>
</dbReference>
<keyword evidence="3" id="KW-1185">Reference proteome</keyword>
<dbReference type="Gene3D" id="3.30.70.100">
    <property type="match status" value="1"/>
</dbReference>
<dbReference type="PROSITE" id="PS51725">
    <property type="entry name" value="ABM"/>
    <property type="match status" value="1"/>
</dbReference>
<evidence type="ECO:0000259" key="1">
    <source>
        <dbReference type="PROSITE" id="PS51725"/>
    </source>
</evidence>